<dbReference type="Proteomes" id="UP001236507">
    <property type="component" value="Unassembled WGS sequence"/>
</dbReference>
<dbReference type="RefSeq" id="WP_283346077.1">
    <property type="nucleotide sequence ID" value="NZ_JASHIF010000022.1"/>
</dbReference>
<reference evidence="2 3" key="1">
    <citation type="submission" date="2023-05" db="EMBL/GenBank/DDBJ databases">
        <title>Novel species of genus Flectobacillus isolated from stream in China.</title>
        <authorList>
            <person name="Lu H."/>
        </authorList>
    </citation>
    <scope>NUCLEOTIDE SEQUENCE [LARGE SCALE GENOMIC DNA]</scope>
    <source>
        <strain evidence="2 3">KCTC 42575</strain>
    </source>
</reference>
<dbReference type="EMBL" id="JASHIF010000022">
    <property type="protein sequence ID" value="MDI9861713.1"/>
    <property type="molecule type" value="Genomic_DNA"/>
</dbReference>
<proteinExistence type="predicted"/>
<feature type="domain" description="Acyclic terpene utilisation N-terminal" evidence="1">
    <location>
        <begin position="6"/>
        <end position="444"/>
    </location>
</feature>
<organism evidence="2 3">
    <name type="scientific">Flectobacillus roseus</name>
    <dbReference type="NCBI Taxonomy" id="502259"/>
    <lineage>
        <taxon>Bacteria</taxon>
        <taxon>Pseudomonadati</taxon>
        <taxon>Bacteroidota</taxon>
        <taxon>Cytophagia</taxon>
        <taxon>Cytophagales</taxon>
        <taxon>Flectobacillaceae</taxon>
        <taxon>Flectobacillus</taxon>
    </lineage>
</organism>
<name>A0ABT6YDQ6_9BACT</name>
<sequence>MKKDKIRIGCGAGFSGDRIEPALVLADQGELDYLVLECLAERTIALAQKRKLQDASKGYDPLLEKRIKSLLPLLVKNQIKLITNMGAANPLAAAHKVIEIAKELNLSIKVAAVTGDDATQWVKNSSNNFTVLENGQELNGYEVISINAYMGVEGILEALTADAQIIVTGRVSDPSLFLAPMIHEFDWQIDDFDLLGKGTVIGHLLECAGHITGGYFAEPIMKPIEGLATLGHPFADIYADGSAIISKVKGTGGKITLQTAKEQLLYEVINPHEYYTPDVIADFTTVKLEEIGENQVWVTGGTGKTRPSTYKASVGYKAFYLGEGEISYAGFNAVGRAKLAGEILSQRLKPQFEAFRIDYIGLNAIFREEFSTKMKVEESYLPEVRLRVSGKASTADEASLIGEEVEALYTNGPAAGGGVRKNVNEVIGIVSILIDRNLLKADVDILSA</sequence>
<keyword evidence="3" id="KW-1185">Reference proteome</keyword>
<evidence type="ECO:0000259" key="1">
    <source>
        <dbReference type="Pfam" id="PF07287"/>
    </source>
</evidence>
<evidence type="ECO:0000313" key="2">
    <source>
        <dbReference type="EMBL" id="MDI9861713.1"/>
    </source>
</evidence>
<evidence type="ECO:0000313" key="3">
    <source>
        <dbReference type="Proteomes" id="UP001236507"/>
    </source>
</evidence>
<comment type="caution">
    <text evidence="2">The sequence shown here is derived from an EMBL/GenBank/DDBJ whole genome shotgun (WGS) entry which is preliminary data.</text>
</comment>
<dbReference type="InterPro" id="IPR010839">
    <property type="entry name" value="AtuA_N"/>
</dbReference>
<gene>
    <name evidence="2" type="ORF">QM524_21005</name>
</gene>
<protein>
    <submittedName>
        <fullName evidence="2">DUF1446 domain-containing protein</fullName>
    </submittedName>
</protein>
<dbReference type="PANTHER" id="PTHR47472:SF1">
    <property type="entry name" value="DUF1446-DOMAIN-CONTAINING PROTEIN"/>
    <property type="match status" value="1"/>
</dbReference>
<accession>A0ABT6YDQ6</accession>
<dbReference type="PANTHER" id="PTHR47472">
    <property type="entry name" value="PROPIONYL-COA CARBOXYLASE"/>
    <property type="match status" value="1"/>
</dbReference>
<dbReference type="Pfam" id="PF07287">
    <property type="entry name" value="AtuA"/>
    <property type="match status" value="1"/>
</dbReference>